<name>A0A7S2U4W5_9STRA</name>
<evidence type="ECO:0000313" key="2">
    <source>
        <dbReference type="EMBL" id="CAD9808535.1"/>
    </source>
</evidence>
<organism evidence="2">
    <name type="scientific">Attheya septentrionalis</name>
    <dbReference type="NCBI Taxonomy" id="420275"/>
    <lineage>
        <taxon>Eukaryota</taxon>
        <taxon>Sar</taxon>
        <taxon>Stramenopiles</taxon>
        <taxon>Ochrophyta</taxon>
        <taxon>Bacillariophyta</taxon>
        <taxon>Coscinodiscophyceae</taxon>
        <taxon>Chaetocerotophycidae</taxon>
        <taxon>Chaetocerotales</taxon>
        <taxon>Attheyaceae</taxon>
        <taxon>Attheya</taxon>
    </lineage>
</organism>
<protein>
    <submittedName>
        <fullName evidence="2">Uncharacterized protein</fullName>
    </submittedName>
</protein>
<dbReference type="EMBL" id="HBHQ01000570">
    <property type="protein sequence ID" value="CAD9808535.1"/>
    <property type="molecule type" value="Transcribed_RNA"/>
</dbReference>
<accession>A0A7S2U4W5</accession>
<dbReference type="AlphaFoldDB" id="A0A7S2U4W5"/>
<feature type="region of interest" description="Disordered" evidence="1">
    <location>
        <begin position="73"/>
        <end position="143"/>
    </location>
</feature>
<feature type="compositionally biased region" description="Basic and acidic residues" evidence="1">
    <location>
        <begin position="89"/>
        <end position="99"/>
    </location>
</feature>
<sequence length="249" mass="27743">MASTPYTHNYTPTKISRGRTIITLPSPTAARTPKPVELKMEKKKVEIDEAQVPPSVQKLKGWLVDFEKQNKQHFEKNSLVRKNQMDASSENRQEEETKSSNDLSFKVPASPKRSFPSKNNASVSSSATKVPIRPKLSSVETRRKTIVPAYSSSQKLPTGYVNPVVAANRKVWQAKVLKEEVKATDNGYASVEKISKWLQDDPFDKKKAKPLRWGSNVISKSQVYSPLKLNGTATTAKDEISSGKVSGRK</sequence>
<reference evidence="2" key="1">
    <citation type="submission" date="2021-01" db="EMBL/GenBank/DDBJ databases">
        <authorList>
            <person name="Corre E."/>
            <person name="Pelletier E."/>
            <person name="Niang G."/>
            <person name="Scheremetjew M."/>
            <person name="Finn R."/>
            <person name="Kale V."/>
            <person name="Holt S."/>
            <person name="Cochrane G."/>
            <person name="Meng A."/>
            <person name="Brown T."/>
            <person name="Cohen L."/>
        </authorList>
    </citation>
    <scope>NUCLEOTIDE SEQUENCE</scope>
    <source>
        <strain evidence="2">CCMP2084</strain>
    </source>
</reference>
<proteinExistence type="predicted"/>
<feature type="compositionally biased region" description="Polar residues" evidence="1">
    <location>
        <begin position="116"/>
        <end position="128"/>
    </location>
</feature>
<evidence type="ECO:0000256" key="1">
    <source>
        <dbReference type="SAM" id="MobiDB-lite"/>
    </source>
</evidence>
<gene>
    <name evidence="2" type="ORF">ASEP1449_LOCUS357</name>
</gene>